<feature type="compositionally biased region" description="Polar residues" evidence="1">
    <location>
        <begin position="718"/>
        <end position="732"/>
    </location>
</feature>
<reference evidence="2" key="2">
    <citation type="journal article" date="2019" name="bioRxiv">
        <title>Genomics, evolutionary history and diagnostics of the Alternaria alternata species group including apple and Asian pear pathotypes.</title>
        <authorList>
            <person name="Armitage A.D."/>
            <person name="Cockerton H.M."/>
            <person name="Sreenivasaprasad S."/>
            <person name="Woodhall J.W."/>
            <person name="Lane C.R."/>
            <person name="Harrison R.J."/>
            <person name="Clarkson J.P."/>
        </authorList>
    </citation>
    <scope>NUCLEOTIDE SEQUENCE</scope>
    <source>
        <strain evidence="2">FERA 1164</strain>
        <strain evidence="3">FERA 635</strain>
    </source>
</reference>
<organism evidence="2 4">
    <name type="scientific">Alternaria tenuissima</name>
    <dbReference type="NCBI Taxonomy" id="119927"/>
    <lineage>
        <taxon>Eukaryota</taxon>
        <taxon>Fungi</taxon>
        <taxon>Dikarya</taxon>
        <taxon>Ascomycota</taxon>
        <taxon>Pezizomycotina</taxon>
        <taxon>Dothideomycetes</taxon>
        <taxon>Pleosporomycetidae</taxon>
        <taxon>Pleosporales</taxon>
        <taxon>Pleosporineae</taxon>
        <taxon>Pleosporaceae</taxon>
        <taxon>Alternaria</taxon>
        <taxon>Alternaria sect. Alternaria</taxon>
        <taxon>Alternaria alternata complex</taxon>
    </lineage>
</organism>
<evidence type="ECO:0008006" key="6">
    <source>
        <dbReference type="Google" id="ProtNLM"/>
    </source>
</evidence>
<dbReference type="AlphaFoldDB" id="A0AB37WMT2"/>
<dbReference type="Proteomes" id="UP000292340">
    <property type="component" value="Unassembled WGS sequence"/>
</dbReference>
<evidence type="ECO:0000313" key="5">
    <source>
        <dbReference type="Proteomes" id="UP000293195"/>
    </source>
</evidence>
<evidence type="ECO:0000313" key="4">
    <source>
        <dbReference type="Proteomes" id="UP000292340"/>
    </source>
</evidence>
<keyword evidence="5" id="KW-1185">Reference proteome</keyword>
<protein>
    <recommendedName>
        <fullName evidence="6">DUF262 domain-containing protein</fullName>
    </recommendedName>
</protein>
<evidence type="ECO:0000256" key="1">
    <source>
        <dbReference type="SAM" id="MobiDB-lite"/>
    </source>
</evidence>
<feature type="compositionally biased region" description="Low complexity" evidence="1">
    <location>
        <begin position="376"/>
        <end position="389"/>
    </location>
</feature>
<dbReference type="PANTHER" id="PTHR39639">
    <property type="entry name" value="CHROMOSOME 16, WHOLE GENOME SHOTGUN SEQUENCE"/>
    <property type="match status" value="1"/>
</dbReference>
<dbReference type="EMBL" id="PDXF01000005">
    <property type="protein sequence ID" value="RYO07505.1"/>
    <property type="molecule type" value="Genomic_DNA"/>
</dbReference>
<dbReference type="PANTHER" id="PTHR39639:SF1">
    <property type="entry name" value="DUF262 DOMAIN-CONTAINING PROTEIN"/>
    <property type="match status" value="1"/>
</dbReference>
<feature type="region of interest" description="Disordered" evidence="1">
    <location>
        <begin position="710"/>
        <end position="732"/>
    </location>
</feature>
<gene>
    <name evidence="2" type="ORF">AA0115_g4841</name>
    <name evidence="3" type="ORF">AA0119_g2216</name>
</gene>
<evidence type="ECO:0000313" key="2">
    <source>
        <dbReference type="EMBL" id="RYN30194.1"/>
    </source>
</evidence>
<accession>A0AB37WMT2</accession>
<proteinExistence type="predicted"/>
<reference evidence="2" key="1">
    <citation type="submission" date="2017-10" db="EMBL/GenBank/DDBJ databases">
        <authorList>
            <person name="Armitage A.D."/>
            <person name="Barbara D.J."/>
            <person name="Woodhall J.W."/>
            <person name="Sreenivasaprasad S."/>
            <person name="Lane C.R."/>
            <person name="Clarkson J.P."/>
            <person name="Harrison R.J."/>
        </authorList>
    </citation>
    <scope>NUCLEOTIDE SEQUENCE</scope>
    <source>
        <strain evidence="2">FERA 1164</strain>
        <strain evidence="3">FERA 635</strain>
    </source>
</reference>
<name>A0AB37WMT2_9PLEO</name>
<feature type="compositionally biased region" description="Low complexity" evidence="1">
    <location>
        <begin position="673"/>
        <end position="691"/>
    </location>
</feature>
<dbReference type="Proteomes" id="UP000293195">
    <property type="component" value="Unassembled WGS sequence"/>
</dbReference>
<feature type="region of interest" description="Disordered" evidence="1">
    <location>
        <begin position="1"/>
        <end position="35"/>
    </location>
</feature>
<feature type="region of interest" description="Disordered" evidence="1">
    <location>
        <begin position="623"/>
        <end position="696"/>
    </location>
</feature>
<evidence type="ECO:0000313" key="3">
    <source>
        <dbReference type="EMBL" id="RYO07505.1"/>
    </source>
</evidence>
<comment type="caution">
    <text evidence="2">The sequence shown here is derived from an EMBL/GenBank/DDBJ whole genome shotgun (WGS) entry which is preliminary data.</text>
</comment>
<dbReference type="EMBL" id="PDXB01000010">
    <property type="protein sequence ID" value="RYN30194.1"/>
    <property type="molecule type" value="Genomic_DNA"/>
</dbReference>
<feature type="region of interest" description="Disordered" evidence="1">
    <location>
        <begin position="368"/>
        <end position="442"/>
    </location>
</feature>
<sequence length="732" mass="80575">MTTHIAADDNIFAGSGSDSDNEGGYKPRPQLPQPNVNMRSLANLIKELDSAVIDVDPEYQREIVWTENYYIPPIILNKKRSAGTDGSTPRDTLVCVDGKQRLSSIRAFVKGMIPCHDHEGERWWFCKTPGTKHKRVLPLEAQKMFLEKDFVAFQFTDLTQEQEEDLFARVQMGVQLTVAEKMRAKQGPWQELAKLFVDDFPAIYGLMKDRARAKDFQITLSCFSQIIEVKHPTAANGLPVLKTNYNALPKLLSNTGAVDDAIKSHLASVWTTLRELIERDSDAFTNADKHLGGVQTFAPIEMVAATVLISMYSETRNNELLLGDIRTIREALREQFKDLRLNATVWKFVWDFVENLAAIRGAVDGTTVDRNQQDQASKSMSSGAAKATANVSSPPCLSRKRATSAKKQVSTLPPRSPVEVKKEPQSRIATSKRKRTGPAPASLAPASAFGFMHGNLNGSHITDANIVSSAPTRTAAAIMKTAASNCQRLRQEPQVTIPLIPDLSNVAPQAYHQHHIPPTQLQDPQKFNVHTPFTTEPEDLQVLQTGISGSSDYCTPIAPMQQSTQLCSIPRHIPEVAQCSHNAFAISQSPNMISCHPTSRGAFAPTHTDKQWEGVVASPAKAPVAPISNKRKRKSVTRPTPAQYKEAIDLTSDNELEEERQNLLSSFKAKPIPAKQPSAPATPAAKASTAPTRRDYVVVHDIDSDEELAAANNPYERFQNNPRAGLSSSRGG</sequence>